<evidence type="ECO:0000313" key="1">
    <source>
        <dbReference type="EMBL" id="KAJ9090862.1"/>
    </source>
</evidence>
<sequence>MSKVNKNALPYANAATIVRAHQKDAYFESSFRTKIQDVIHVLKGQRYVHTHPEEITVAAKSLYLALTTLLGARTLGEEYVDLMYVNRSGKRLPHMLPKIGFIVSYALLPYVVSRLVKRWRAGKEGDEPWYVTTFLSSYTKILDVLMNLHIAVFYFLGEYYSLSKRIFGMRYVFGHNKDPKKLKQATGSYGLLGAVILLQFAVKGLLNLKTHLNKKKTSEKVDQSGSDTLISNIGQLEKIGEKVNNDENLYKSMNIDLSDPTQLPYIPENTRACMLCLSPMTNPAAANCGHFFCWICIVDWIRDHPECPLCRQHCDEQNLLPLR</sequence>
<gene>
    <name evidence="1" type="ORF">QFC19_009373</name>
</gene>
<evidence type="ECO:0000313" key="2">
    <source>
        <dbReference type="Proteomes" id="UP001241377"/>
    </source>
</evidence>
<organism evidence="1 2">
    <name type="scientific">Naganishia cerealis</name>
    <dbReference type="NCBI Taxonomy" id="610337"/>
    <lineage>
        <taxon>Eukaryota</taxon>
        <taxon>Fungi</taxon>
        <taxon>Dikarya</taxon>
        <taxon>Basidiomycota</taxon>
        <taxon>Agaricomycotina</taxon>
        <taxon>Tremellomycetes</taxon>
        <taxon>Filobasidiales</taxon>
        <taxon>Filobasidiaceae</taxon>
        <taxon>Naganishia</taxon>
    </lineage>
</organism>
<dbReference type="Proteomes" id="UP001241377">
    <property type="component" value="Unassembled WGS sequence"/>
</dbReference>
<reference evidence="1" key="1">
    <citation type="submission" date="2023-04" db="EMBL/GenBank/DDBJ databases">
        <title>Draft Genome sequencing of Naganishia species isolated from polar environments using Oxford Nanopore Technology.</title>
        <authorList>
            <person name="Leo P."/>
            <person name="Venkateswaran K."/>
        </authorList>
    </citation>
    <scope>NUCLEOTIDE SEQUENCE</scope>
    <source>
        <strain evidence="1">MNA-CCFEE 5261</strain>
    </source>
</reference>
<protein>
    <submittedName>
        <fullName evidence="1">Uncharacterized protein</fullName>
    </submittedName>
</protein>
<name>A0ACC2UV78_9TREE</name>
<proteinExistence type="predicted"/>
<keyword evidence="2" id="KW-1185">Reference proteome</keyword>
<dbReference type="EMBL" id="JASBWR010000160">
    <property type="protein sequence ID" value="KAJ9090862.1"/>
    <property type="molecule type" value="Genomic_DNA"/>
</dbReference>
<accession>A0ACC2UV78</accession>
<comment type="caution">
    <text evidence="1">The sequence shown here is derived from an EMBL/GenBank/DDBJ whole genome shotgun (WGS) entry which is preliminary data.</text>
</comment>